<feature type="transmembrane region" description="Helical" evidence="7">
    <location>
        <begin position="744"/>
        <end position="764"/>
    </location>
</feature>
<keyword evidence="5 7" id="KW-0472">Membrane</keyword>
<reference evidence="8" key="1">
    <citation type="submission" date="2022-12" db="EMBL/GenBank/DDBJ databases">
        <authorList>
            <person name="Alioto T."/>
            <person name="Alioto T."/>
            <person name="Gomez Garrido J."/>
        </authorList>
    </citation>
    <scope>NUCLEOTIDE SEQUENCE</scope>
</reference>
<evidence type="ECO:0000256" key="1">
    <source>
        <dbReference type="ARBA" id="ARBA00004475"/>
    </source>
</evidence>
<dbReference type="PANTHER" id="PTHR22730:SF4">
    <property type="entry name" value="PROMININ-1-A-LIKE"/>
    <property type="match status" value="1"/>
</dbReference>
<evidence type="ECO:0000256" key="2">
    <source>
        <dbReference type="ARBA" id="ARBA00006058"/>
    </source>
</evidence>
<dbReference type="GO" id="GO:0009986">
    <property type="term" value="C:cell surface"/>
    <property type="evidence" value="ECO:0007669"/>
    <property type="project" value="TreeGrafter"/>
</dbReference>
<feature type="transmembrane region" description="Helical" evidence="7">
    <location>
        <begin position="120"/>
        <end position="142"/>
    </location>
</feature>
<proteinExistence type="inferred from homology"/>
<protein>
    <submittedName>
        <fullName evidence="8">Prominin-1-A-like</fullName>
    </submittedName>
</protein>
<keyword evidence="3 7" id="KW-0812">Transmembrane</keyword>
<evidence type="ECO:0000256" key="3">
    <source>
        <dbReference type="ARBA" id="ARBA00022692"/>
    </source>
</evidence>
<evidence type="ECO:0000256" key="5">
    <source>
        <dbReference type="ARBA" id="ARBA00023136"/>
    </source>
</evidence>
<evidence type="ECO:0000256" key="4">
    <source>
        <dbReference type="ARBA" id="ARBA00022989"/>
    </source>
</evidence>
<dbReference type="Pfam" id="PF05478">
    <property type="entry name" value="Prominin"/>
    <property type="match status" value="1"/>
</dbReference>
<name>A0AA35P4Y3_9SAUR</name>
<evidence type="ECO:0000256" key="6">
    <source>
        <dbReference type="ARBA" id="ARBA00023180"/>
    </source>
</evidence>
<evidence type="ECO:0000256" key="7">
    <source>
        <dbReference type="SAM" id="Phobius"/>
    </source>
</evidence>
<dbReference type="GO" id="GO:0016324">
    <property type="term" value="C:apical plasma membrane"/>
    <property type="evidence" value="ECO:0007669"/>
    <property type="project" value="TreeGrafter"/>
</dbReference>
<organism evidence="8 9">
    <name type="scientific">Podarcis lilfordi</name>
    <name type="common">Lilford's wall lizard</name>
    <dbReference type="NCBI Taxonomy" id="74358"/>
    <lineage>
        <taxon>Eukaryota</taxon>
        <taxon>Metazoa</taxon>
        <taxon>Chordata</taxon>
        <taxon>Craniata</taxon>
        <taxon>Vertebrata</taxon>
        <taxon>Euteleostomi</taxon>
        <taxon>Lepidosauria</taxon>
        <taxon>Squamata</taxon>
        <taxon>Bifurcata</taxon>
        <taxon>Unidentata</taxon>
        <taxon>Episquamata</taxon>
        <taxon>Laterata</taxon>
        <taxon>Lacertibaenia</taxon>
        <taxon>Lacertidae</taxon>
        <taxon>Podarcis</taxon>
    </lineage>
</organism>
<feature type="transmembrane region" description="Helical" evidence="7">
    <location>
        <begin position="436"/>
        <end position="461"/>
    </location>
</feature>
<accession>A0AA35P4Y3</accession>
<dbReference type="GO" id="GO:0005929">
    <property type="term" value="C:cilium"/>
    <property type="evidence" value="ECO:0007669"/>
    <property type="project" value="TreeGrafter"/>
</dbReference>
<dbReference type="InterPro" id="IPR008795">
    <property type="entry name" value="Prominin"/>
</dbReference>
<gene>
    <name evidence="8" type="ORF">PODLI_1B024054</name>
</gene>
<feature type="transmembrane region" description="Helical" evidence="7">
    <location>
        <begin position="389"/>
        <end position="415"/>
    </location>
</feature>
<keyword evidence="6" id="KW-0325">Glycoprotein</keyword>
<dbReference type="EMBL" id="OX395130">
    <property type="protein sequence ID" value="CAI5775179.1"/>
    <property type="molecule type" value="Genomic_DNA"/>
</dbReference>
<dbReference type="AlphaFoldDB" id="A0AA35P4Y3"/>
<feature type="transmembrane region" description="Helical" evidence="7">
    <location>
        <begin position="66"/>
        <end position="99"/>
    </location>
</feature>
<dbReference type="GO" id="GO:0031528">
    <property type="term" value="C:microvillus membrane"/>
    <property type="evidence" value="ECO:0007669"/>
    <property type="project" value="UniProtKB-SubCell"/>
</dbReference>
<dbReference type="GO" id="GO:0071914">
    <property type="term" value="C:prominosome"/>
    <property type="evidence" value="ECO:0007669"/>
    <property type="project" value="TreeGrafter"/>
</dbReference>
<dbReference type="PANTHER" id="PTHR22730">
    <property type="entry name" value="PROMININ PROM PROTEIN"/>
    <property type="match status" value="1"/>
</dbReference>
<evidence type="ECO:0000313" key="8">
    <source>
        <dbReference type="EMBL" id="CAI5775179.1"/>
    </source>
</evidence>
<keyword evidence="4 7" id="KW-1133">Transmembrane helix</keyword>
<keyword evidence="9" id="KW-1185">Reference proteome</keyword>
<dbReference type="GO" id="GO:0015485">
    <property type="term" value="F:cholesterol binding"/>
    <property type="evidence" value="ECO:0007669"/>
    <property type="project" value="TreeGrafter"/>
</dbReference>
<sequence length="805" mass="89624">MALQNFTQPQYHPQPTGPSGGLLDLYSMVHSFLGMVQPNTFPADLLTRLIQRRVNFTDPAVYKEMLVYQAGFLVCLVIGLLFIILVPLVGLFFCCCRCCGHCGGSMYQKQTKNTNCKRRTLFAFLLAVSTILVAGDICAYVSNRQISQGISGGFITLNNTMDNLFMFLNSIPKEINDIIDSSSVPLKQANQSLQEIGQTLGDKIKNQIGGRVNEALDDAEHLLNVTSSVEKELRAVNETTNHLRDLQEQLSQNLTALRTDINQTLKDCGEPCKGVPMWNLEPGANLSAVPDVSHPLQLLTNLTDSNPQDTIAKARKVLADIPKKVSEQTKKVVSEGEARLRDVEQAIEDSRSNFSTLSRMGNISQSMTDVVSWASTYEPDIVTYDSYRWIAGLCLCSLVLVIIVFNMLGLLFGALGLNPREMPTKRGCLANTGGDLLMASVGFSFIFSWLLMLLVLLTFLVGGSMYTVVCRPWADGHLLQFLDTPGLFPEFNLTRLLHLKSSDVNLSSLYKNCENNAPLWSTLHLGEVIPLDEILNTSKYTGNIDAALKKINISLGSTDLLKDEQKRRLQELGSKDGLNLNFSSALKQINETVTKKDLSSAAAGLDKLAENTAINEKARSDFQLEARRLRKLQDWVNDTFLPQMHILRSSIRKLQKSVPQIPGTANATLSKIEDAQIFMKWQVQDVVKNETSAFVKTLLGLFESYIDWAKSTIKEQVGRCGPAAWALDSVNTVVCSCVVNSLNAFWFSLGWCTIFLLPSIILAVRLAKFYRRMHMDDVYTDGAMENMELSRPPHMFKMPRAELRN</sequence>
<comment type="subcellular location">
    <subcellularLocation>
        <location evidence="1">Cell projection</location>
        <location evidence="1">Microvillus membrane</location>
        <topology evidence="1">Multi-pass membrane protein</topology>
    </subcellularLocation>
</comment>
<comment type="similarity">
    <text evidence="2">Belongs to the prominin family.</text>
</comment>
<evidence type="ECO:0000313" key="9">
    <source>
        <dbReference type="Proteomes" id="UP001178461"/>
    </source>
</evidence>
<dbReference type="Proteomes" id="UP001178461">
    <property type="component" value="Chromosome 5"/>
</dbReference>